<name>A0A2P2E887_9PROT</name>
<dbReference type="PROSITE" id="PS51186">
    <property type="entry name" value="GNAT"/>
    <property type="match status" value="1"/>
</dbReference>
<dbReference type="Pfam" id="PF00583">
    <property type="entry name" value="Acetyltransf_1"/>
    <property type="match status" value="1"/>
</dbReference>
<dbReference type="GO" id="GO:0016747">
    <property type="term" value="F:acyltransferase activity, transferring groups other than amino-acyl groups"/>
    <property type="evidence" value="ECO:0007669"/>
    <property type="project" value="InterPro"/>
</dbReference>
<dbReference type="CDD" id="cd04301">
    <property type="entry name" value="NAT_SF"/>
    <property type="match status" value="1"/>
</dbReference>
<evidence type="ECO:0000313" key="3">
    <source>
        <dbReference type="Proteomes" id="UP000245086"/>
    </source>
</evidence>
<evidence type="ECO:0000313" key="2">
    <source>
        <dbReference type="EMBL" id="GBF57272.1"/>
    </source>
</evidence>
<sequence>MQVYQIEQWDGPRCIAQAEVLAAFLDVVLPDDWSNFAEKLQGRRALNAHVAVDQAGRVIGLKLGYERNRGVFNSWMGGVAPDVRGQGIAAALMDAQHAWAKTAGFRGLETATRQPNQAMAILNLKAGYMVAGLDVTPGEPTKILFYKGL</sequence>
<dbReference type="RefSeq" id="WP_238164855.1">
    <property type="nucleotide sequence ID" value="NZ_BFBR01000002.1"/>
</dbReference>
<feature type="domain" description="N-acetyltransferase" evidence="1">
    <location>
        <begin position="1"/>
        <end position="149"/>
    </location>
</feature>
<dbReference type="InterPro" id="IPR000182">
    <property type="entry name" value="GNAT_dom"/>
</dbReference>
<proteinExistence type="predicted"/>
<gene>
    <name evidence="2" type="ORF">PbB2_00937</name>
</gene>
<comment type="caution">
    <text evidence="2">The sequence shown here is derived from an EMBL/GenBank/DDBJ whole genome shotgun (WGS) entry which is preliminary data.</text>
</comment>
<dbReference type="InterPro" id="IPR016181">
    <property type="entry name" value="Acyl_CoA_acyltransferase"/>
</dbReference>
<evidence type="ECO:0000259" key="1">
    <source>
        <dbReference type="PROSITE" id="PS51186"/>
    </source>
</evidence>
<keyword evidence="3" id="KW-1185">Reference proteome</keyword>
<dbReference type="EMBL" id="BFBR01000002">
    <property type="protein sequence ID" value="GBF57272.1"/>
    <property type="molecule type" value="Genomic_DNA"/>
</dbReference>
<protein>
    <recommendedName>
        <fullName evidence="1">N-acetyltransferase domain-containing protein</fullName>
    </recommendedName>
</protein>
<reference evidence="2 3" key="1">
    <citation type="journal article" date="2018" name="Genome Announc.">
        <title>Draft Genome Sequence of "Candidatus Phycosocius bacilliformis," an Alphaproteobacterial Ectosymbiont of the Hydrocarbon-Producing Green Alga Botryococcus braunii.</title>
        <authorList>
            <person name="Tanabe Y."/>
            <person name="Yamaguchi H."/>
            <person name="Watanabe M.M."/>
        </authorList>
    </citation>
    <scope>NUCLEOTIDE SEQUENCE [LARGE SCALE GENOMIC DNA]</scope>
    <source>
        <strain evidence="2 3">BOTRYCO-2</strain>
    </source>
</reference>
<accession>A0A2P2E887</accession>
<dbReference type="SUPFAM" id="SSF55729">
    <property type="entry name" value="Acyl-CoA N-acyltransferases (Nat)"/>
    <property type="match status" value="1"/>
</dbReference>
<dbReference type="Proteomes" id="UP000245086">
    <property type="component" value="Unassembled WGS sequence"/>
</dbReference>
<dbReference type="AlphaFoldDB" id="A0A2P2E887"/>
<dbReference type="Gene3D" id="3.40.630.30">
    <property type="match status" value="1"/>
</dbReference>
<organism evidence="2 3">
    <name type="scientific">Candidatus Phycosocius bacilliformis</name>
    <dbReference type="NCBI Taxonomy" id="1445552"/>
    <lineage>
        <taxon>Bacteria</taxon>
        <taxon>Pseudomonadati</taxon>
        <taxon>Pseudomonadota</taxon>
        <taxon>Alphaproteobacteria</taxon>
        <taxon>Caulobacterales</taxon>
        <taxon>Caulobacterales incertae sedis</taxon>
        <taxon>Candidatus Phycosocius</taxon>
    </lineage>
</organism>